<accession>A0A072P8R5</accession>
<dbReference type="HOGENOM" id="CLU_051118_3_1_1"/>
<evidence type="ECO:0000256" key="2">
    <source>
        <dbReference type="SAM" id="Phobius"/>
    </source>
</evidence>
<keyword evidence="5" id="KW-1185">Reference proteome</keyword>
<evidence type="ECO:0000259" key="3">
    <source>
        <dbReference type="Pfam" id="PF20237"/>
    </source>
</evidence>
<dbReference type="GeneID" id="25281608"/>
<evidence type="ECO:0000313" key="5">
    <source>
        <dbReference type="Proteomes" id="UP000027920"/>
    </source>
</evidence>
<dbReference type="PANTHER" id="PTHR34502:SF3">
    <property type="entry name" value="DUF6594 DOMAIN-CONTAINING PROTEIN"/>
    <property type="match status" value="1"/>
</dbReference>
<keyword evidence="2" id="KW-0472">Membrane</keyword>
<proteinExistence type="predicted"/>
<reference evidence="4 5" key="1">
    <citation type="submission" date="2013-03" db="EMBL/GenBank/DDBJ databases">
        <title>The Genome Sequence of Exophiala aquamarina CBS 119918.</title>
        <authorList>
            <consortium name="The Broad Institute Genomics Platform"/>
            <person name="Cuomo C."/>
            <person name="de Hoog S."/>
            <person name="Gorbushina A."/>
            <person name="Walker B."/>
            <person name="Young S.K."/>
            <person name="Zeng Q."/>
            <person name="Gargeya S."/>
            <person name="Fitzgerald M."/>
            <person name="Haas B."/>
            <person name="Abouelleil A."/>
            <person name="Allen A.W."/>
            <person name="Alvarado L."/>
            <person name="Arachchi H.M."/>
            <person name="Berlin A.M."/>
            <person name="Chapman S.B."/>
            <person name="Gainer-Dewar J."/>
            <person name="Goldberg J."/>
            <person name="Griggs A."/>
            <person name="Gujja S."/>
            <person name="Hansen M."/>
            <person name="Howarth C."/>
            <person name="Imamovic A."/>
            <person name="Ireland A."/>
            <person name="Larimer J."/>
            <person name="McCowan C."/>
            <person name="Murphy C."/>
            <person name="Pearson M."/>
            <person name="Poon T.W."/>
            <person name="Priest M."/>
            <person name="Roberts A."/>
            <person name="Saif S."/>
            <person name="Shea T."/>
            <person name="Sisk P."/>
            <person name="Sykes S."/>
            <person name="Wortman J."/>
            <person name="Nusbaum C."/>
            <person name="Birren B."/>
        </authorList>
    </citation>
    <scope>NUCLEOTIDE SEQUENCE [LARGE SCALE GENOMIC DNA]</scope>
    <source>
        <strain evidence="4 5">CBS 119918</strain>
    </source>
</reference>
<dbReference type="Proteomes" id="UP000027920">
    <property type="component" value="Unassembled WGS sequence"/>
</dbReference>
<sequence length="219" mass="25186">MENRLNQIDGDDDSRVTTRPYLGSRQADDARYYPQRKTLFSELGGRLKIYDELLKSSAEIYRLENAPEHHRQYVANLLWNDGSLDVRDREYIQHKDDLVYFQGDTEDSWVHLFVSKILNCFGPAVEKIFRTEVQERELLGNTLSIELFEKRRFDAFVNFLFTLAVVASVMGPVMLLYFLRNRNGYIQNTTAMGCTAAFALLCATATNAKRHEVIAVTAA</sequence>
<dbReference type="RefSeq" id="XP_013259094.1">
    <property type="nucleotide sequence ID" value="XM_013403640.1"/>
</dbReference>
<organism evidence="4 5">
    <name type="scientific">Exophiala aquamarina CBS 119918</name>
    <dbReference type="NCBI Taxonomy" id="1182545"/>
    <lineage>
        <taxon>Eukaryota</taxon>
        <taxon>Fungi</taxon>
        <taxon>Dikarya</taxon>
        <taxon>Ascomycota</taxon>
        <taxon>Pezizomycotina</taxon>
        <taxon>Eurotiomycetes</taxon>
        <taxon>Chaetothyriomycetidae</taxon>
        <taxon>Chaetothyriales</taxon>
        <taxon>Herpotrichiellaceae</taxon>
        <taxon>Exophiala</taxon>
    </lineage>
</organism>
<dbReference type="Pfam" id="PF20237">
    <property type="entry name" value="DUF6594"/>
    <property type="match status" value="1"/>
</dbReference>
<dbReference type="EMBL" id="AMGV01000005">
    <property type="protein sequence ID" value="KEF56504.1"/>
    <property type="molecule type" value="Genomic_DNA"/>
</dbReference>
<dbReference type="AlphaFoldDB" id="A0A072P8R5"/>
<dbReference type="InterPro" id="IPR046529">
    <property type="entry name" value="DUF6594"/>
</dbReference>
<dbReference type="STRING" id="1182545.A0A072P8R5"/>
<comment type="caution">
    <text evidence="4">The sequence shown here is derived from an EMBL/GenBank/DDBJ whole genome shotgun (WGS) entry which is preliminary data.</text>
</comment>
<evidence type="ECO:0000313" key="4">
    <source>
        <dbReference type="EMBL" id="KEF56504.1"/>
    </source>
</evidence>
<protein>
    <recommendedName>
        <fullName evidence="3">DUF6594 domain-containing protein</fullName>
    </recommendedName>
</protein>
<feature type="domain" description="DUF6594" evidence="3">
    <location>
        <begin position="1"/>
        <end position="219"/>
    </location>
</feature>
<evidence type="ECO:0000256" key="1">
    <source>
        <dbReference type="SAM" id="MobiDB-lite"/>
    </source>
</evidence>
<dbReference type="PANTHER" id="PTHR34502">
    <property type="entry name" value="DUF6594 DOMAIN-CONTAINING PROTEIN-RELATED"/>
    <property type="match status" value="1"/>
</dbReference>
<gene>
    <name evidence="4" type="ORF">A1O9_06691</name>
</gene>
<dbReference type="VEuPathDB" id="FungiDB:A1O9_06691"/>
<dbReference type="OrthoDB" id="4113643at2759"/>
<feature type="region of interest" description="Disordered" evidence="1">
    <location>
        <begin position="1"/>
        <end position="21"/>
    </location>
</feature>
<feature type="transmembrane region" description="Helical" evidence="2">
    <location>
        <begin position="155"/>
        <end position="179"/>
    </location>
</feature>
<keyword evidence="2" id="KW-1133">Transmembrane helix</keyword>
<keyword evidence="2" id="KW-0812">Transmembrane</keyword>
<name>A0A072P8R5_9EURO</name>